<evidence type="ECO:0000313" key="2">
    <source>
        <dbReference type="EMBL" id="EGA91166.1"/>
    </source>
</evidence>
<keyword evidence="1" id="KW-0812">Transmembrane</keyword>
<protein>
    <submittedName>
        <fullName evidence="2">Uncharacterized protein</fullName>
    </submittedName>
</protein>
<keyword evidence="1" id="KW-1133">Transmembrane helix</keyword>
<dbReference type="Proteomes" id="UP000003052">
    <property type="component" value="Unassembled WGS sequence"/>
</dbReference>
<evidence type="ECO:0000256" key="1">
    <source>
        <dbReference type="SAM" id="Phobius"/>
    </source>
</evidence>
<reference evidence="2 3" key="1">
    <citation type="journal article" date="2011" name="J. Bacteriol.">
        <title>The Draft Genome of Planococcus donghaensis MPA1U2 Reveals Nonsporulation Pathways Controlled by a Conserved Spo0A Regulon.</title>
        <authorList>
            <person name="Pearson M.D."/>
            <person name="Noller H.F."/>
        </authorList>
    </citation>
    <scope>NUCLEOTIDE SEQUENCE [LARGE SCALE GENOMIC DNA]</scope>
    <source>
        <strain evidence="2 3">MPA1U2</strain>
    </source>
</reference>
<accession>E7RCV2</accession>
<dbReference type="AlphaFoldDB" id="E7RCV2"/>
<feature type="transmembrane region" description="Helical" evidence="1">
    <location>
        <begin position="6"/>
        <end position="31"/>
    </location>
</feature>
<evidence type="ECO:0000313" key="3">
    <source>
        <dbReference type="Proteomes" id="UP000003052"/>
    </source>
</evidence>
<keyword evidence="1" id="KW-0472">Membrane</keyword>
<gene>
    <name evidence="2" type="ORF">GPDM_01365</name>
</gene>
<comment type="caution">
    <text evidence="2">The sequence shown here is derived from an EMBL/GenBank/DDBJ whole genome shotgun (WGS) entry which is preliminary data.</text>
</comment>
<sequence length="32" mass="3532">MTGKKLAIVIAISTIVVCALIFGIFQLYFMLN</sequence>
<organism evidence="2 3">
    <name type="scientific">Planococcus donghaensis MPA1U2</name>
    <dbReference type="NCBI Taxonomy" id="933115"/>
    <lineage>
        <taxon>Bacteria</taxon>
        <taxon>Bacillati</taxon>
        <taxon>Bacillota</taxon>
        <taxon>Bacilli</taxon>
        <taxon>Bacillales</taxon>
        <taxon>Caryophanaceae</taxon>
        <taxon>Planococcus</taxon>
    </lineage>
</organism>
<dbReference type="EMBL" id="AEPB01000003">
    <property type="protein sequence ID" value="EGA91166.1"/>
    <property type="molecule type" value="Genomic_DNA"/>
</dbReference>
<proteinExistence type="predicted"/>
<name>E7RCV2_9BACL</name>